<reference evidence="1" key="1">
    <citation type="submission" date="2020-02" db="EMBL/GenBank/DDBJ databases">
        <authorList>
            <person name="Meier V. D."/>
        </authorList>
    </citation>
    <scope>NUCLEOTIDE SEQUENCE</scope>
    <source>
        <strain evidence="1">AVDCRST_MAG75</strain>
    </source>
</reference>
<dbReference type="AlphaFoldDB" id="A0A6J4NY59"/>
<name>A0A6J4NY59_9ACTN</name>
<dbReference type="EMBL" id="CADCUO010000126">
    <property type="protein sequence ID" value="CAA9398639.1"/>
    <property type="molecule type" value="Genomic_DNA"/>
</dbReference>
<protein>
    <submittedName>
        <fullName evidence="1">Uncharacterized protein</fullName>
    </submittedName>
</protein>
<gene>
    <name evidence="1" type="ORF">AVDCRST_MAG75-1975</name>
</gene>
<evidence type="ECO:0000313" key="1">
    <source>
        <dbReference type="EMBL" id="CAA9398639.1"/>
    </source>
</evidence>
<accession>A0A6J4NY59</accession>
<organism evidence="1">
    <name type="scientific">uncultured Propionibacteriaceae bacterium</name>
    <dbReference type="NCBI Taxonomy" id="257457"/>
    <lineage>
        <taxon>Bacteria</taxon>
        <taxon>Bacillati</taxon>
        <taxon>Actinomycetota</taxon>
        <taxon>Actinomycetes</taxon>
        <taxon>Propionibacteriales</taxon>
        <taxon>Propionibacteriaceae</taxon>
        <taxon>environmental samples</taxon>
    </lineage>
</organism>
<sequence>MKISKKLTGTACRTPLYDADHRPRQCWTPRWVSAGVQRRP</sequence>
<proteinExistence type="predicted"/>